<accession>A0ABX2M6F8</accession>
<dbReference type="RefSeq" id="WP_175354826.1">
    <property type="nucleotide sequence ID" value="NZ_JABFMT010000029.1"/>
</dbReference>
<reference evidence="1 2" key="1">
    <citation type="journal article" date="2020" name="Front. Plant Sci.">
        <title>Isolation of Rhizosphere Bacteria That Improve Quality and Water Stress Tolerance in Greenhouse Ornamentals.</title>
        <authorList>
            <person name="Nordstedt N.P."/>
            <person name="Jones M.L."/>
        </authorList>
    </citation>
    <scope>NUCLEOTIDE SEQUENCE [LARGE SCALE GENOMIC DNA]</scope>
    <source>
        <strain evidence="1 2">C6C2</strain>
    </source>
</reference>
<evidence type="ECO:0000313" key="1">
    <source>
        <dbReference type="EMBL" id="NUU03852.1"/>
    </source>
</evidence>
<evidence type="ECO:0000313" key="2">
    <source>
        <dbReference type="Proteomes" id="UP000536746"/>
    </source>
</evidence>
<proteinExistence type="predicted"/>
<name>A0ABX2M6F8_9BURK</name>
<keyword evidence="2" id="KW-1185">Reference proteome</keyword>
<dbReference type="EMBL" id="JABFMT010000029">
    <property type="protein sequence ID" value="NUU03852.1"/>
    <property type="molecule type" value="Genomic_DNA"/>
</dbReference>
<sequence length="132" mass="15466">MTLIQQFLVPEIYRPLFEIDRRCVYRAHELEVATQRFQECVLRRRNTELVEVVRRDFSGSTCQLEVDLKAHTIRLVSESMENSWASELLEMHFKKVVELLLKERDPEGAHVVTFQMDVNVDSSRLQSASLSL</sequence>
<organism evidence="1 2">
    <name type="scientific">Herbaspirillum robiniae</name>
    <dbReference type="NCBI Taxonomy" id="2014887"/>
    <lineage>
        <taxon>Bacteria</taxon>
        <taxon>Pseudomonadati</taxon>
        <taxon>Pseudomonadota</taxon>
        <taxon>Betaproteobacteria</taxon>
        <taxon>Burkholderiales</taxon>
        <taxon>Oxalobacteraceae</taxon>
        <taxon>Herbaspirillum</taxon>
    </lineage>
</organism>
<comment type="caution">
    <text evidence="1">The sequence shown here is derived from an EMBL/GenBank/DDBJ whole genome shotgun (WGS) entry which is preliminary data.</text>
</comment>
<protein>
    <submittedName>
        <fullName evidence="1">Uncharacterized protein</fullName>
    </submittedName>
</protein>
<gene>
    <name evidence="1" type="ORF">HNO84_19750</name>
</gene>
<dbReference type="Proteomes" id="UP000536746">
    <property type="component" value="Unassembled WGS sequence"/>
</dbReference>